<keyword evidence="2" id="KW-1185">Reference proteome</keyword>
<organism evidence="1 2">
    <name type="scientific">Irpex rosettiformis</name>
    <dbReference type="NCBI Taxonomy" id="378272"/>
    <lineage>
        <taxon>Eukaryota</taxon>
        <taxon>Fungi</taxon>
        <taxon>Dikarya</taxon>
        <taxon>Basidiomycota</taxon>
        <taxon>Agaricomycotina</taxon>
        <taxon>Agaricomycetes</taxon>
        <taxon>Polyporales</taxon>
        <taxon>Irpicaceae</taxon>
        <taxon>Irpex</taxon>
    </lineage>
</organism>
<name>A0ACB8UHQ4_9APHY</name>
<comment type="caution">
    <text evidence="1">The sequence shown here is derived from an EMBL/GenBank/DDBJ whole genome shotgun (WGS) entry which is preliminary data.</text>
</comment>
<protein>
    <submittedName>
        <fullName evidence="1">Uncharacterized protein</fullName>
    </submittedName>
</protein>
<dbReference type="EMBL" id="MU274901">
    <property type="protein sequence ID" value="KAI0093830.1"/>
    <property type="molecule type" value="Genomic_DNA"/>
</dbReference>
<dbReference type="Proteomes" id="UP001055072">
    <property type="component" value="Unassembled WGS sequence"/>
</dbReference>
<evidence type="ECO:0000313" key="1">
    <source>
        <dbReference type="EMBL" id="KAI0093830.1"/>
    </source>
</evidence>
<sequence>MSANIPNVLSNNLASSASFLNLHYDILVLLASHLRRSDLLSLMQVCRSLYAALVPHLLRSHPIILRTNQLLSFSEFVLTDAPMRFVYLQRLSIGISYVWSKRIADTLRDVLRYSTHLEELCILDCGCLEGYPEVASAIAALTCIRTLTLRYPTQAARSLILQMCSRVTRVEISFSKVPRHYMDPVELLVNCRDSLMTLCMSLPRYSQVRLGIQYMALTRLVLKCHRAMQASPLLYHYPNVRHFTITMCEGHCGHGGFHPKYIRRDDVKIEEMRMVNTLDRTYSWGSLDILRGDVHSIYHLALNCPVQRLELVDVGTADISRFDKVMSDIRPSALEVETNSMESDLGGLSTFMQHMPMELHSLTITTTSDEVTGDLQTSMCNVFSVRLASLSYFCLRRRRRSLRSREEVDEWAKMDLEAHARRFAQVNPSLRFISFESSDPDEISAWQVTHGSHYYTDGVVLSALSAHDARQLISEHCL</sequence>
<gene>
    <name evidence="1" type="ORF">BDY19DRAFT_1053255</name>
</gene>
<evidence type="ECO:0000313" key="2">
    <source>
        <dbReference type="Proteomes" id="UP001055072"/>
    </source>
</evidence>
<accession>A0ACB8UHQ4</accession>
<proteinExistence type="predicted"/>
<reference evidence="1" key="1">
    <citation type="journal article" date="2021" name="Environ. Microbiol.">
        <title>Gene family expansions and transcriptome signatures uncover fungal adaptations to wood decay.</title>
        <authorList>
            <person name="Hage H."/>
            <person name="Miyauchi S."/>
            <person name="Viragh M."/>
            <person name="Drula E."/>
            <person name="Min B."/>
            <person name="Chaduli D."/>
            <person name="Navarro D."/>
            <person name="Favel A."/>
            <person name="Norest M."/>
            <person name="Lesage-Meessen L."/>
            <person name="Balint B."/>
            <person name="Merenyi Z."/>
            <person name="de Eugenio L."/>
            <person name="Morin E."/>
            <person name="Martinez A.T."/>
            <person name="Baldrian P."/>
            <person name="Stursova M."/>
            <person name="Martinez M.J."/>
            <person name="Novotny C."/>
            <person name="Magnuson J.K."/>
            <person name="Spatafora J.W."/>
            <person name="Maurice S."/>
            <person name="Pangilinan J."/>
            <person name="Andreopoulos W."/>
            <person name="LaButti K."/>
            <person name="Hundley H."/>
            <person name="Na H."/>
            <person name="Kuo A."/>
            <person name="Barry K."/>
            <person name="Lipzen A."/>
            <person name="Henrissat B."/>
            <person name="Riley R."/>
            <person name="Ahrendt S."/>
            <person name="Nagy L.G."/>
            <person name="Grigoriev I.V."/>
            <person name="Martin F."/>
            <person name="Rosso M.N."/>
        </authorList>
    </citation>
    <scope>NUCLEOTIDE SEQUENCE</scope>
    <source>
        <strain evidence="1">CBS 384.51</strain>
    </source>
</reference>